<comment type="subcellular location">
    <subcellularLocation>
        <location evidence="1">Nucleus</location>
    </subcellularLocation>
</comment>
<accession>A0A0K8V9D8</accession>
<feature type="region of interest" description="Disordered" evidence="5">
    <location>
        <begin position="51"/>
        <end position="94"/>
    </location>
</feature>
<evidence type="ECO:0000256" key="3">
    <source>
        <dbReference type="ARBA" id="ARBA00023163"/>
    </source>
</evidence>
<keyword evidence="3" id="KW-0804">Transcription</keyword>
<feature type="region of interest" description="Disordered" evidence="5">
    <location>
        <begin position="1"/>
        <end position="38"/>
    </location>
</feature>
<dbReference type="OrthoDB" id="5836119at2759"/>
<organism evidence="6">
    <name type="scientific">Bactrocera latifrons</name>
    <name type="common">Malaysian fruit fly</name>
    <name type="synonym">Chaetodacus latifrons</name>
    <dbReference type="NCBI Taxonomy" id="174628"/>
    <lineage>
        <taxon>Eukaryota</taxon>
        <taxon>Metazoa</taxon>
        <taxon>Ecdysozoa</taxon>
        <taxon>Arthropoda</taxon>
        <taxon>Hexapoda</taxon>
        <taxon>Insecta</taxon>
        <taxon>Pterygota</taxon>
        <taxon>Neoptera</taxon>
        <taxon>Endopterygota</taxon>
        <taxon>Diptera</taxon>
        <taxon>Brachycera</taxon>
        <taxon>Muscomorpha</taxon>
        <taxon>Tephritoidea</taxon>
        <taxon>Tephritidae</taxon>
        <taxon>Bactrocera</taxon>
        <taxon>Bactrocera</taxon>
    </lineage>
</organism>
<gene>
    <name evidence="6" type="primary">POLR3D_0</name>
    <name evidence="6" type="ORF">c0_g1_i2</name>
</gene>
<evidence type="ECO:0000256" key="4">
    <source>
        <dbReference type="ARBA" id="ARBA00023242"/>
    </source>
</evidence>
<keyword evidence="2 6" id="KW-0240">DNA-directed RNA polymerase</keyword>
<feature type="compositionally biased region" description="Gly residues" evidence="5">
    <location>
        <begin position="74"/>
        <end position="90"/>
    </location>
</feature>
<sequence length="401" mass="43557">MNGSSAATTPTLHKLTSLKPARDLTLGGRGGNAGANAAKKVFTPNLNVVRNKNTNVKTSKNTTARGGRGRGARGGRGAGSGTRGGRGGAAGSANSSLIQTTGVFSEGAGAINIRKASSGGSGFSSRNADDTASQMRRPTIIKQEHLKKIDAKADEEQLRELLGDTDEDDLVDEKTDLEMMPVKLSNAKWKPIKVEVKQEKVEAEVKDEAAEICEDIESAIAIAQNLQTQVVREEEQQLRTNGALERYPESVAELLDRTQSQLLLLQLPNVLPCEDDLEEVAEKPNHEKNIAADTPSTSQNPPATKLTTKRTSMKDLEEGKIGRLLRYKSGKVKLVLGNTYFDLNMGIETGFLQDLMSINTNREERSGNMINLGSIQAKLTVTPDWEHLMEQEERRQRSKPA</sequence>
<dbReference type="GO" id="GO:0042797">
    <property type="term" value="P:tRNA transcription by RNA polymerase III"/>
    <property type="evidence" value="ECO:0007669"/>
    <property type="project" value="TreeGrafter"/>
</dbReference>
<dbReference type="PANTHER" id="PTHR13408">
    <property type="entry name" value="DNA-DIRECTED RNA POLYMERASE III"/>
    <property type="match status" value="1"/>
</dbReference>
<feature type="compositionally biased region" description="Polar residues" evidence="5">
    <location>
        <begin position="1"/>
        <end position="11"/>
    </location>
</feature>
<evidence type="ECO:0000313" key="6">
    <source>
        <dbReference type="EMBL" id="JAI35180.1"/>
    </source>
</evidence>
<feature type="compositionally biased region" description="Low complexity" evidence="5">
    <location>
        <begin position="51"/>
        <end position="65"/>
    </location>
</feature>
<dbReference type="AlphaFoldDB" id="A0A0K8V9D8"/>
<proteinExistence type="predicted"/>
<keyword evidence="4" id="KW-0539">Nucleus</keyword>
<dbReference type="GO" id="GO:0003677">
    <property type="term" value="F:DNA binding"/>
    <property type="evidence" value="ECO:0007669"/>
    <property type="project" value="InterPro"/>
</dbReference>
<name>A0A0K8V9D8_BACLA</name>
<protein>
    <submittedName>
        <fullName evidence="6">DNA-directed RNA polymerase III subunit RPC4</fullName>
    </submittedName>
</protein>
<dbReference type="GO" id="GO:0005666">
    <property type="term" value="C:RNA polymerase III complex"/>
    <property type="evidence" value="ECO:0007669"/>
    <property type="project" value="InterPro"/>
</dbReference>
<dbReference type="EMBL" id="GDHF01017134">
    <property type="protein sequence ID" value="JAI35180.1"/>
    <property type="molecule type" value="Transcribed_RNA"/>
</dbReference>
<evidence type="ECO:0000256" key="1">
    <source>
        <dbReference type="ARBA" id="ARBA00004123"/>
    </source>
</evidence>
<dbReference type="PANTHER" id="PTHR13408:SF0">
    <property type="entry name" value="DNA-DIRECTED RNA POLYMERASE III SUBUNIT RPC4"/>
    <property type="match status" value="1"/>
</dbReference>
<evidence type="ECO:0000256" key="5">
    <source>
        <dbReference type="SAM" id="MobiDB-lite"/>
    </source>
</evidence>
<evidence type="ECO:0000256" key="2">
    <source>
        <dbReference type="ARBA" id="ARBA00022478"/>
    </source>
</evidence>
<reference evidence="6" key="1">
    <citation type="submission" date="2015-06" db="EMBL/GenBank/DDBJ databases">
        <authorList>
            <person name="Hoefler B.C."/>
            <person name="Straight P.D."/>
        </authorList>
    </citation>
    <scope>NUCLEOTIDE SEQUENCE</scope>
</reference>
<dbReference type="InterPro" id="IPR007811">
    <property type="entry name" value="RPC4"/>
</dbReference>
<dbReference type="Pfam" id="PF05132">
    <property type="entry name" value="RNA_pol_Rpc4"/>
    <property type="match status" value="1"/>
</dbReference>